<dbReference type="AlphaFoldDB" id="A0A183JG99"/>
<sequence length="219" mass="25147">MKVNKQVKKSIRADKQKYVEGLGVTADKAARERNMKQLYDTTNKLTRKYSKSERPVKDKESKPITEIEEQLKRWLEQFEELLNKPATLNPPAIEAARTDLPIPLTSLATEEIGIAIRQITSWNVAGPDNIPREALKSHTEATANMLHVLLRKIWEEKKVPLTDWKEGYLIKTRKKDLIKCENCRGITPLSVSGNVFISITEQDECFSRRQTSRSTDWIA</sequence>
<reference evidence="2 3" key="2">
    <citation type="submission" date="2018-11" db="EMBL/GenBank/DDBJ databases">
        <authorList>
            <consortium name="Pathogen Informatics"/>
        </authorList>
    </citation>
    <scope>NUCLEOTIDE SEQUENCE [LARGE SCALE GENOMIC DNA]</scope>
    <source>
        <strain evidence="2">Dakar</strain>
        <strain evidence="3">Dakar, Senegal</strain>
    </source>
</reference>
<evidence type="ECO:0000256" key="1">
    <source>
        <dbReference type="SAM" id="MobiDB-lite"/>
    </source>
</evidence>
<evidence type="ECO:0000313" key="3">
    <source>
        <dbReference type="Proteomes" id="UP000279833"/>
    </source>
</evidence>
<evidence type="ECO:0000313" key="4">
    <source>
        <dbReference type="WBParaSite" id="SCUD_0000171901-mRNA-1"/>
    </source>
</evidence>
<protein>
    <submittedName>
        <fullName evidence="4">Transposase</fullName>
    </submittedName>
</protein>
<evidence type="ECO:0000313" key="2">
    <source>
        <dbReference type="EMBL" id="VDO69472.1"/>
    </source>
</evidence>
<organism evidence="4">
    <name type="scientific">Schistosoma curassoni</name>
    <dbReference type="NCBI Taxonomy" id="6186"/>
    <lineage>
        <taxon>Eukaryota</taxon>
        <taxon>Metazoa</taxon>
        <taxon>Spiralia</taxon>
        <taxon>Lophotrochozoa</taxon>
        <taxon>Platyhelminthes</taxon>
        <taxon>Trematoda</taxon>
        <taxon>Digenea</taxon>
        <taxon>Strigeidida</taxon>
        <taxon>Schistosomatoidea</taxon>
        <taxon>Schistosomatidae</taxon>
        <taxon>Schistosoma</taxon>
    </lineage>
</organism>
<dbReference type="EMBL" id="UZAK01001455">
    <property type="protein sequence ID" value="VDO69472.1"/>
    <property type="molecule type" value="Genomic_DNA"/>
</dbReference>
<accession>A0A183JG99</accession>
<gene>
    <name evidence="2" type="ORF">SCUD_LOCUS1720</name>
</gene>
<reference evidence="4" key="1">
    <citation type="submission" date="2016-06" db="UniProtKB">
        <authorList>
            <consortium name="WormBaseParasite"/>
        </authorList>
    </citation>
    <scope>IDENTIFICATION</scope>
</reference>
<dbReference type="STRING" id="6186.A0A183JG99"/>
<keyword evidence="3" id="KW-1185">Reference proteome</keyword>
<feature type="compositionally biased region" description="Basic and acidic residues" evidence="1">
    <location>
        <begin position="50"/>
        <end position="63"/>
    </location>
</feature>
<dbReference type="WBParaSite" id="SCUD_0000171901-mRNA-1">
    <property type="protein sequence ID" value="SCUD_0000171901-mRNA-1"/>
    <property type="gene ID" value="SCUD_0000171901"/>
</dbReference>
<proteinExistence type="predicted"/>
<dbReference type="Proteomes" id="UP000279833">
    <property type="component" value="Unassembled WGS sequence"/>
</dbReference>
<feature type="region of interest" description="Disordered" evidence="1">
    <location>
        <begin position="42"/>
        <end position="63"/>
    </location>
</feature>
<name>A0A183JG99_9TREM</name>